<protein>
    <submittedName>
        <fullName evidence="4">InlB B-repeat-containing protein</fullName>
    </submittedName>
</protein>
<feature type="signal peptide" evidence="3">
    <location>
        <begin position="1"/>
        <end position="30"/>
    </location>
</feature>
<feature type="transmembrane region" description="Helical" evidence="2">
    <location>
        <begin position="522"/>
        <end position="546"/>
    </location>
</feature>
<comment type="subcellular location">
    <subcellularLocation>
        <location evidence="1">Cell envelope</location>
    </subcellularLocation>
</comment>
<reference evidence="4" key="1">
    <citation type="submission" date="2024-05" db="EMBL/GenBank/DDBJ databases">
        <title>Herbiconiux sp. A18JL235.</title>
        <authorList>
            <person name="Zhang G."/>
        </authorList>
    </citation>
    <scope>NUCLEOTIDE SEQUENCE</scope>
    <source>
        <strain evidence="4">A18JL235</strain>
    </source>
</reference>
<sequence length="563" mass="54298">MKLFVMSGAAVIAAATLSGVLVLAPTVAYADTAGAPAPSLVVQDALEGYPTVASLASAFTDAAPDAVITLSQDLTGVASDPVVSVRDGGAVTLDLNGHTLKLTRDDLRAAIEVPPSSKLTVTDTTIDHTGHLIVDANDGAGIGGAALGHPGEAPGFGTIVIAGAKVDATSRTAAAIGGAENGGASGDITITYNTVANFNFGSTVTATSQYAAGIGSAIFSRWQGAVTLTGHSTVTATGGFASAGIGGGPDSTIGTITINDAIVDATGDGGAAGIGGGAGAHGALPPIIIVNGNIDASGGPTGTGIGAGARGIDGAAPVSLTISGQSIVTPSASSGVAIDLSAEGSQLTVDKSELWIPSGNSVTIPAGMTVNNDGGTIVARGTIANHGTIRTVNGGRVDSPENVSDNNTTIKWDGNGGTAPVAQTHIFARTLDAAGDVTFPLPVRDGYVYEGWYPSTDGGTRLTTDTDLGGGGPKTLTYYAAWAPPGSAGAPPADGSGAGQTGTAGSGTGATLAATGSGVGTWAPVGGLVLAIGIALTAIAVGAARLRGGAAGQGNRPARPGSH</sequence>
<dbReference type="InterPro" id="IPR013378">
    <property type="entry name" value="InlB-like_B-rpt"/>
</dbReference>
<evidence type="ECO:0000256" key="3">
    <source>
        <dbReference type="SAM" id="SignalP"/>
    </source>
</evidence>
<dbReference type="AlphaFoldDB" id="A0AB39BDU0"/>
<gene>
    <name evidence="4" type="ORF">ABFY20_14255</name>
</gene>
<dbReference type="InterPro" id="IPR042229">
    <property type="entry name" value="Listeria/Bacterioides_rpt_sf"/>
</dbReference>
<organism evidence="4">
    <name type="scientific">Herbiconiux sp. A18JL235</name>
    <dbReference type="NCBI Taxonomy" id="3152363"/>
    <lineage>
        <taxon>Bacteria</taxon>
        <taxon>Bacillati</taxon>
        <taxon>Actinomycetota</taxon>
        <taxon>Actinomycetes</taxon>
        <taxon>Micrococcales</taxon>
        <taxon>Microbacteriaceae</taxon>
        <taxon>Herbiconiux</taxon>
    </lineage>
</organism>
<keyword evidence="3" id="KW-0732">Signal</keyword>
<dbReference type="NCBIfam" id="TIGR02543">
    <property type="entry name" value="List_Bact_rpt"/>
    <property type="match status" value="1"/>
</dbReference>
<dbReference type="GO" id="GO:0030313">
    <property type="term" value="C:cell envelope"/>
    <property type="evidence" value="ECO:0007669"/>
    <property type="project" value="UniProtKB-SubCell"/>
</dbReference>
<feature type="chain" id="PRO_5044221087" evidence="3">
    <location>
        <begin position="31"/>
        <end position="563"/>
    </location>
</feature>
<dbReference type="EMBL" id="CP162511">
    <property type="protein sequence ID" value="XDI04486.1"/>
    <property type="molecule type" value="Genomic_DNA"/>
</dbReference>
<evidence type="ECO:0000256" key="2">
    <source>
        <dbReference type="SAM" id="Phobius"/>
    </source>
</evidence>
<dbReference type="RefSeq" id="WP_368496888.1">
    <property type="nucleotide sequence ID" value="NZ_CP162511.1"/>
</dbReference>
<proteinExistence type="predicted"/>
<keyword evidence="2" id="KW-0472">Membrane</keyword>
<accession>A0AB39BDU0</accession>
<name>A0AB39BDU0_9MICO</name>
<keyword evidence="2" id="KW-1133">Transmembrane helix</keyword>
<evidence type="ECO:0000313" key="4">
    <source>
        <dbReference type="EMBL" id="XDI04486.1"/>
    </source>
</evidence>
<dbReference type="Gene3D" id="2.60.40.4270">
    <property type="entry name" value="Listeria-Bacteroides repeat domain"/>
    <property type="match status" value="1"/>
</dbReference>
<evidence type="ECO:0000256" key="1">
    <source>
        <dbReference type="ARBA" id="ARBA00004196"/>
    </source>
</evidence>
<keyword evidence="2" id="KW-0812">Transmembrane</keyword>